<organism evidence="2 3">
    <name type="scientific">Dermatophagoides pteronyssinus</name>
    <name type="common">European house dust mite</name>
    <dbReference type="NCBI Taxonomy" id="6956"/>
    <lineage>
        <taxon>Eukaryota</taxon>
        <taxon>Metazoa</taxon>
        <taxon>Ecdysozoa</taxon>
        <taxon>Arthropoda</taxon>
        <taxon>Chelicerata</taxon>
        <taxon>Arachnida</taxon>
        <taxon>Acari</taxon>
        <taxon>Acariformes</taxon>
        <taxon>Sarcoptiformes</taxon>
        <taxon>Astigmata</taxon>
        <taxon>Psoroptidia</taxon>
        <taxon>Analgoidea</taxon>
        <taxon>Pyroglyphidae</taxon>
        <taxon>Dermatophagoidinae</taxon>
        <taxon>Dermatophagoides</taxon>
    </lineage>
</organism>
<protein>
    <submittedName>
        <fullName evidence="3">Uncharacterized protein LOC113791197</fullName>
    </submittedName>
</protein>
<dbReference type="KEGG" id="dpte:113791197"/>
<feature type="region of interest" description="Disordered" evidence="1">
    <location>
        <begin position="20"/>
        <end position="43"/>
    </location>
</feature>
<keyword evidence="2" id="KW-1185">Reference proteome</keyword>
<dbReference type="RefSeq" id="XP_027196743.1">
    <property type="nucleotide sequence ID" value="XM_027340942.1"/>
</dbReference>
<sequence length="112" mass="12090">MNSQRNKVFDELKSKHLKQTIGSANNSLPTTSSSSPSPFILSSGPVTGSNMPVSILPNQLTPPISGQSSFSTLEPMTPSQKAVAQAHQLSYGFYIPQDSNYNPILPVLPRFN</sequence>
<feature type="compositionally biased region" description="Low complexity" evidence="1">
    <location>
        <begin position="23"/>
        <end position="43"/>
    </location>
</feature>
<dbReference type="GO" id="GO:0006281">
    <property type="term" value="P:DNA repair"/>
    <property type="evidence" value="ECO:0007669"/>
    <property type="project" value="InterPro"/>
</dbReference>
<dbReference type="InParanoid" id="A0A6P6XUW6"/>
<dbReference type="OrthoDB" id="6507654at2759"/>
<gene>
    <name evidence="3" type="primary">LOC113791197</name>
</gene>
<reference evidence="3" key="1">
    <citation type="submission" date="2025-08" db="UniProtKB">
        <authorList>
            <consortium name="RefSeq"/>
        </authorList>
    </citation>
    <scope>IDENTIFICATION</scope>
    <source>
        <strain evidence="3">Airmid</strain>
    </source>
</reference>
<name>A0A6P6XUW6_DERPT</name>
<dbReference type="Pfam" id="PF15925">
    <property type="entry name" value="SOSSC"/>
    <property type="match status" value="1"/>
</dbReference>
<dbReference type="GO" id="GO:0070876">
    <property type="term" value="C:SOSS complex"/>
    <property type="evidence" value="ECO:0007669"/>
    <property type="project" value="InterPro"/>
</dbReference>
<evidence type="ECO:0000313" key="2">
    <source>
        <dbReference type="Proteomes" id="UP000515146"/>
    </source>
</evidence>
<evidence type="ECO:0000256" key="1">
    <source>
        <dbReference type="SAM" id="MobiDB-lite"/>
    </source>
</evidence>
<accession>A0A6P6XUW6</accession>
<dbReference type="AlphaFoldDB" id="A0A6P6XUW6"/>
<dbReference type="Proteomes" id="UP000515146">
    <property type="component" value="Unplaced"/>
</dbReference>
<proteinExistence type="predicted"/>
<dbReference type="InterPro" id="IPR031821">
    <property type="entry name" value="SOSSC"/>
</dbReference>
<evidence type="ECO:0000313" key="3">
    <source>
        <dbReference type="RefSeq" id="XP_027196743.1"/>
    </source>
</evidence>